<dbReference type="AlphaFoldDB" id="A0A8J7SMI2"/>
<evidence type="ECO:0000313" key="3">
    <source>
        <dbReference type="Proteomes" id="UP000672602"/>
    </source>
</evidence>
<dbReference type="Proteomes" id="UP000672602">
    <property type="component" value="Unassembled WGS sequence"/>
</dbReference>
<comment type="caution">
    <text evidence="2">The sequence shown here is derived from an EMBL/GenBank/DDBJ whole genome shotgun (WGS) entry which is preliminary data.</text>
</comment>
<reference evidence="2" key="1">
    <citation type="submission" date="2021-04" db="EMBL/GenBank/DDBJ databases">
        <authorList>
            <person name="Zhang D.-C."/>
        </authorList>
    </citation>
    <scope>NUCLEOTIDE SEQUENCE</scope>
    <source>
        <strain evidence="2">CGMCC 1.15697</strain>
    </source>
</reference>
<protein>
    <recommendedName>
        <fullName evidence="4">Flagellar assembly protein FliX</fullName>
    </recommendedName>
</protein>
<gene>
    <name evidence="2" type="ORF">KAJ83_08120</name>
</gene>
<evidence type="ECO:0000256" key="1">
    <source>
        <dbReference type="SAM" id="MobiDB-lite"/>
    </source>
</evidence>
<sequence length="148" mass="15345">MKIEGPGNTGKTGSAKKAKRAGGASGAGFAQSLKGGADAASEESAAVSGGGPASVSSIDLILAIQGVGDATEDEGGRRQPVEWGRDLLDRLDAIRLGLLAGRISPDRLEALGEALARERGKTDDPELGRLLKDIELRARVELAKFRQR</sequence>
<name>A0A8J7SMI2_9PROT</name>
<accession>A0A8J7SMI2</accession>
<dbReference type="EMBL" id="JAGMWN010000003">
    <property type="protein sequence ID" value="MBP5856971.1"/>
    <property type="molecule type" value="Genomic_DNA"/>
</dbReference>
<dbReference type="Pfam" id="PF10768">
    <property type="entry name" value="FliX"/>
    <property type="match status" value="1"/>
</dbReference>
<keyword evidence="3" id="KW-1185">Reference proteome</keyword>
<proteinExistence type="predicted"/>
<evidence type="ECO:0000313" key="2">
    <source>
        <dbReference type="EMBL" id="MBP5856971.1"/>
    </source>
</evidence>
<feature type="compositionally biased region" description="Low complexity" evidence="1">
    <location>
        <begin position="27"/>
        <end position="54"/>
    </location>
</feature>
<dbReference type="InterPro" id="IPR019704">
    <property type="entry name" value="Flagellar_assmbl_FliX_class2"/>
</dbReference>
<evidence type="ECO:0008006" key="4">
    <source>
        <dbReference type="Google" id="ProtNLM"/>
    </source>
</evidence>
<dbReference type="GO" id="GO:0044781">
    <property type="term" value="P:bacterial-type flagellum organization"/>
    <property type="evidence" value="ECO:0007669"/>
    <property type="project" value="InterPro"/>
</dbReference>
<organism evidence="2 3">
    <name type="scientific">Marivibrio halodurans</name>
    <dbReference type="NCBI Taxonomy" id="2039722"/>
    <lineage>
        <taxon>Bacteria</taxon>
        <taxon>Pseudomonadati</taxon>
        <taxon>Pseudomonadota</taxon>
        <taxon>Alphaproteobacteria</taxon>
        <taxon>Rhodospirillales</taxon>
        <taxon>Rhodospirillaceae</taxon>
        <taxon>Marivibrio</taxon>
    </lineage>
</organism>
<feature type="region of interest" description="Disordered" evidence="1">
    <location>
        <begin position="1"/>
        <end position="54"/>
    </location>
</feature>